<sequence length="284" mass="30214">MYQSSSESSVEHESFPSVINLYAQTPAQFPTKRNTCNTVNPSQSLYEQRTASTSQNDPFLSLNLDRNYQRTQFKEDEGSYASSSTYGTSPTVLVGSIPPMQPISTPVVPSNSFLAPKDRRGSCGSPQSSDSDSDTPLQNRRESTSSTSTSSSDDDAQEHNQPPRTQGGSWCRQAKPQTTGLRSQKFAHPRPPIGRRLQLLQPSQSNRMQQPPQTPLNIVGSPSPSSNNSACSGSGGRRALICHLSGLGNHSGSDAAATAALAGAPDEGIQLHSRAATAGDSGSF</sequence>
<dbReference type="WBParaSite" id="maker-uti_cns_0045993-snap-gene-0.4-mRNA-1">
    <property type="protein sequence ID" value="maker-uti_cns_0045993-snap-gene-0.4-mRNA-1"/>
    <property type="gene ID" value="maker-uti_cns_0045993-snap-gene-0.4"/>
</dbReference>
<dbReference type="Proteomes" id="UP000095280">
    <property type="component" value="Unplaced"/>
</dbReference>
<accession>A0A1I8J6B8</accession>
<protein>
    <submittedName>
        <fullName evidence="3">Uncharacterized protein</fullName>
    </submittedName>
</protein>
<proteinExistence type="predicted"/>
<reference evidence="3" key="1">
    <citation type="submission" date="2016-11" db="UniProtKB">
        <authorList>
            <consortium name="WormBaseParasite"/>
        </authorList>
    </citation>
    <scope>IDENTIFICATION</scope>
</reference>
<keyword evidence="2" id="KW-1185">Reference proteome</keyword>
<dbReference type="AlphaFoldDB" id="A0A1I8J6B8"/>
<organism evidence="2 3">
    <name type="scientific">Macrostomum lignano</name>
    <dbReference type="NCBI Taxonomy" id="282301"/>
    <lineage>
        <taxon>Eukaryota</taxon>
        <taxon>Metazoa</taxon>
        <taxon>Spiralia</taxon>
        <taxon>Lophotrochozoa</taxon>
        <taxon>Platyhelminthes</taxon>
        <taxon>Rhabditophora</taxon>
        <taxon>Macrostomorpha</taxon>
        <taxon>Macrostomida</taxon>
        <taxon>Macrostomidae</taxon>
        <taxon>Macrostomum</taxon>
    </lineage>
</organism>
<feature type="compositionally biased region" description="Polar residues" evidence="1">
    <location>
        <begin position="159"/>
        <end position="168"/>
    </location>
</feature>
<evidence type="ECO:0000313" key="2">
    <source>
        <dbReference type="Proteomes" id="UP000095280"/>
    </source>
</evidence>
<evidence type="ECO:0000313" key="3">
    <source>
        <dbReference type="WBParaSite" id="maker-uti_cns_0045993-snap-gene-0.4-mRNA-1"/>
    </source>
</evidence>
<name>A0A1I8J6B8_9PLAT</name>
<feature type="compositionally biased region" description="Polar residues" evidence="1">
    <location>
        <begin position="103"/>
        <end position="113"/>
    </location>
</feature>
<feature type="compositionally biased region" description="Low complexity" evidence="1">
    <location>
        <begin position="220"/>
        <end position="232"/>
    </location>
</feature>
<feature type="region of interest" description="Disordered" evidence="1">
    <location>
        <begin position="103"/>
        <end position="235"/>
    </location>
</feature>
<evidence type="ECO:0000256" key="1">
    <source>
        <dbReference type="SAM" id="MobiDB-lite"/>
    </source>
</evidence>
<feature type="compositionally biased region" description="Polar residues" evidence="1">
    <location>
        <begin position="200"/>
        <end position="211"/>
    </location>
</feature>